<dbReference type="InterPro" id="IPR003593">
    <property type="entry name" value="AAA+_ATPase"/>
</dbReference>
<dbReference type="EC" id="3.6.4.-" evidence="9"/>
<dbReference type="Gene3D" id="3.40.50.300">
    <property type="entry name" value="P-loop containing nucleotide triphosphate hydrolases"/>
    <property type="match status" value="1"/>
</dbReference>
<organism evidence="11 12">
    <name type="scientific">Vibrio qingdaonensis</name>
    <dbReference type="NCBI Taxonomy" id="2829491"/>
    <lineage>
        <taxon>Bacteria</taxon>
        <taxon>Pseudomonadati</taxon>
        <taxon>Pseudomonadota</taxon>
        <taxon>Gammaproteobacteria</taxon>
        <taxon>Vibrionales</taxon>
        <taxon>Vibrionaceae</taxon>
        <taxon>Vibrio</taxon>
    </lineage>
</organism>
<comment type="subunit">
    <text evidence="9">Homohexamer. Forms an RuvA(8)-RuvB(12)-Holliday junction (HJ) complex. HJ DNA is sandwiched between 2 RuvA tetramers; dsDNA enters through RuvA and exits via RuvB. An RuvB hexamer assembles on each DNA strand where it exits the tetramer. Each RuvB hexamer is contacted by two RuvA subunits (via domain III) on 2 adjacent RuvB subunits; this complex drives branch migration. In the full resolvosome a probable DNA-RuvA(4)-RuvB(12)-RuvC(2) complex forms which resolves the HJ.</text>
</comment>
<evidence type="ECO:0000256" key="7">
    <source>
        <dbReference type="ARBA" id="ARBA00023172"/>
    </source>
</evidence>
<dbReference type="FunFam" id="1.10.10.10:FF:000086">
    <property type="entry name" value="Holliday junction ATP-dependent DNA helicase RuvB"/>
    <property type="match status" value="1"/>
</dbReference>
<evidence type="ECO:0000259" key="10">
    <source>
        <dbReference type="SMART" id="SM00382"/>
    </source>
</evidence>
<evidence type="ECO:0000313" key="12">
    <source>
        <dbReference type="Proteomes" id="UP001155587"/>
    </source>
</evidence>
<proteinExistence type="inferred from homology"/>
<feature type="binding site" evidence="9">
    <location>
        <begin position="133"/>
        <end position="135"/>
    </location>
    <ligand>
        <name>ATP</name>
        <dbReference type="ChEBI" id="CHEBI:30616"/>
    </ligand>
</feature>
<dbReference type="InterPro" id="IPR027417">
    <property type="entry name" value="P-loop_NTPase"/>
</dbReference>
<dbReference type="EMBL" id="JAKRRY010000012">
    <property type="protein sequence ID" value="MCW8346533.1"/>
    <property type="molecule type" value="Genomic_DNA"/>
</dbReference>
<keyword evidence="11" id="KW-0347">Helicase</keyword>
<feature type="binding site" evidence="9">
    <location>
        <position position="186"/>
    </location>
    <ligand>
        <name>ATP</name>
        <dbReference type="ChEBI" id="CHEBI:30616"/>
    </ligand>
</feature>
<comment type="domain">
    <text evidence="9">Has 3 domains, the large (RuvB-L) and small ATPase (RuvB-S) domains and the C-terminal head (RuvB-H) domain. The head domain binds DNA, while the ATPase domains jointly bind ATP, ADP or are empty depending on the state of the subunit in the translocation cycle. During a single DNA translocation step the structure of each domain remains the same, but their relative positions change.</text>
</comment>
<dbReference type="GO" id="GO:0006310">
    <property type="term" value="P:DNA recombination"/>
    <property type="evidence" value="ECO:0007669"/>
    <property type="project" value="UniProtKB-UniRule"/>
</dbReference>
<comment type="catalytic activity">
    <reaction evidence="9">
        <text>ATP + H2O = ADP + phosphate + H(+)</text>
        <dbReference type="Rhea" id="RHEA:13065"/>
        <dbReference type="ChEBI" id="CHEBI:15377"/>
        <dbReference type="ChEBI" id="CHEBI:15378"/>
        <dbReference type="ChEBI" id="CHEBI:30616"/>
        <dbReference type="ChEBI" id="CHEBI:43474"/>
        <dbReference type="ChEBI" id="CHEBI:456216"/>
    </reaction>
</comment>
<feature type="binding site" evidence="9">
    <location>
        <position position="26"/>
    </location>
    <ligand>
        <name>ATP</name>
        <dbReference type="ChEBI" id="CHEBI:30616"/>
    </ligand>
</feature>
<dbReference type="SUPFAM" id="SSF46785">
    <property type="entry name" value="Winged helix' DNA-binding domain"/>
    <property type="match status" value="1"/>
</dbReference>
<keyword evidence="5 9" id="KW-0067">ATP-binding</keyword>
<evidence type="ECO:0000256" key="6">
    <source>
        <dbReference type="ARBA" id="ARBA00023125"/>
    </source>
</evidence>
<evidence type="ECO:0000256" key="9">
    <source>
        <dbReference type="HAMAP-Rule" id="MF_00016"/>
    </source>
</evidence>
<feature type="binding site" evidence="9">
    <location>
        <position position="70"/>
    </location>
    <ligand>
        <name>ATP</name>
        <dbReference type="ChEBI" id="CHEBI:30616"/>
    </ligand>
</feature>
<keyword evidence="1 9" id="KW-0963">Cytoplasm</keyword>
<comment type="similarity">
    <text evidence="9">Belongs to the RuvB family.</text>
</comment>
<feature type="binding site" evidence="9">
    <location>
        <position position="320"/>
    </location>
    <ligand>
        <name>DNA</name>
        <dbReference type="ChEBI" id="CHEBI:16991"/>
    </ligand>
</feature>
<feature type="binding site" evidence="9">
    <location>
        <position position="67"/>
    </location>
    <ligand>
        <name>ATP</name>
        <dbReference type="ChEBI" id="CHEBI:30616"/>
    </ligand>
</feature>
<dbReference type="CDD" id="cd00009">
    <property type="entry name" value="AAA"/>
    <property type="match status" value="1"/>
</dbReference>
<evidence type="ECO:0000256" key="4">
    <source>
        <dbReference type="ARBA" id="ARBA00022801"/>
    </source>
</evidence>
<reference evidence="11" key="1">
    <citation type="submission" date="2022-02" db="EMBL/GenBank/DDBJ databases">
        <title>Vibrio sp. nov, a new bacterium isolated from seawater.</title>
        <authorList>
            <person name="Yuan Y."/>
        </authorList>
    </citation>
    <scope>NUCLEOTIDE SEQUENCE</scope>
    <source>
        <strain evidence="11">ZSDZ65</strain>
    </source>
</reference>
<feature type="binding site" evidence="9">
    <location>
        <position position="71"/>
    </location>
    <ligand>
        <name>Mg(2+)</name>
        <dbReference type="ChEBI" id="CHEBI:18420"/>
    </ligand>
</feature>
<evidence type="ECO:0000313" key="11">
    <source>
        <dbReference type="EMBL" id="MCW8346533.1"/>
    </source>
</evidence>
<feature type="binding site" evidence="9">
    <location>
        <position position="25"/>
    </location>
    <ligand>
        <name>ATP</name>
        <dbReference type="ChEBI" id="CHEBI:30616"/>
    </ligand>
</feature>
<dbReference type="Pfam" id="PF05491">
    <property type="entry name" value="WHD_RuvB"/>
    <property type="match status" value="1"/>
</dbReference>
<feature type="region of interest" description="Small ATPAse domain (RuvB-S)" evidence="9">
    <location>
        <begin position="187"/>
        <end position="257"/>
    </location>
</feature>
<dbReference type="NCBIfam" id="TIGR00635">
    <property type="entry name" value="ruvB"/>
    <property type="match status" value="1"/>
</dbReference>
<keyword evidence="7 9" id="KW-0233">DNA recombination</keyword>
<dbReference type="RefSeq" id="WP_265675086.1">
    <property type="nucleotide sequence ID" value="NZ_JAKRRY010000012.1"/>
</dbReference>
<keyword evidence="2 9" id="KW-0547">Nucleotide-binding</keyword>
<dbReference type="HAMAP" id="MF_00016">
    <property type="entry name" value="DNA_HJ_migration_RuvB"/>
    <property type="match status" value="1"/>
</dbReference>
<protein>
    <recommendedName>
        <fullName evidence="9">Holliday junction branch migration complex subunit RuvB</fullName>
        <ecNumber evidence="9">3.6.4.-</ecNumber>
    </recommendedName>
</protein>
<dbReference type="SUPFAM" id="SSF52540">
    <property type="entry name" value="P-loop containing nucleoside triphosphate hydrolases"/>
    <property type="match status" value="1"/>
</dbReference>
<comment type="caution">
    <text evidence="9">Lacks conserved residue(s) required for the propagation of feature annotation.</text>
</comment>
<comment type="caution">
    <text evidence="11">The sequence shown here is derived from an EMBL/GenBank/DDBJ whole genome shotgun (WGS) entry which is preliminary data.</text>
</comment>
<dbReference type="GO" id="GO:0005524">
    <property type="term" value="F:ATP binding"/>
    <property type="evidence" value="ECO:0007669"/>
    <property type="project" value="UniProtKB-UniRule"/>
</dbReference>
<evidence type="ECO:0000256" key="8">
    <source>
        <dbReference type="ARBA" id="ARBA00023204"/>
    </source>
</evidence>
<evidence type="ECO:0000256" key="1">
    <source>
        <dbReference type="ARBA" id="ARBA00022490"/>
    </source>
</evidence>
<feature type="binding site" evidence="9">
    <location>
        <position position="223"/>
    </location>
    <ligand>
        <name>ATP</name>
        <dbReference type="ChEBI" id="CHEBI:30616"/>
    </ligand>
</feature>
<dbReference type="InterPro" id="IPR036388">
    <property type="entry name" value="WH-like_DNA-bd_sf"/>
</dbReference>
<feature type="region of interest" description="Head domain (RuvB-H)" evidence="9">
    <location>
        <begin position="260"/>
        <end position="335"/>
    </location>
</feature>
<feature type="binding site" evidence="9">
    <location>
        <position position="176"/>
    </location>
    <ligand>
        <name>ATP</name>
        <dbReference type="ChEBI" id="CHEBI:30616"/>
    </ligand>
</feature>
<dbReference type="NCBIfam" id="NF000868">
    <property type="entry name" value="PRK00080.1"/>
    <property type="match status" value="1"/>
</dbReference>
<feature type="binding site" evidence="9">
    <location>
        <position position="71"/>
    </location>
    <ligand>
        <name>ATP</name>
        <dbReference type="ChEBI" id="CHEBI:30616"/>
    </ligand>
</feature>
<dbReference type="Pfam" id="PF17864">
    <property type="entry name" value="AAA_lid_4"/>
    <property type="match status" value="1"/>
</dbReference>
<dbReference type="Pfam" id="PF05496">
    <property type="entry name" value="RuvB_N"/>
    <property type="match status" value="1"/>
</dbReference>
<dbReference type="FunFam" id="3.40.50.300:FF:000073">
    <property type="entry name" value="Holliday junction ATP-dependent DNA helicase RuvB"/>
    <property type="match status" value="1"/>
</dbReference>
<dbReference type="PANTHER" id="PTHR42848">
    <property type="match status" value="1"/>
</dbReference>
<dbReference type="GO" id="GO:0000400">
    <property type="term" value="F:four-way junction DNA binding"/>
    <property type="evidence" value="ECO:0007669"/>
    <property type="project" value="UniProtKB-UniRule"/>
</dbReference>
<dbReference type="GO" id="GO:0009378">
    <property type="term" value="F:four-way junction helicase activity"/>
    <property type="evidence" value="ECO:0007669"/>
    <property type="project" value="InterPro"/>
</dbReference>
<dbReference type="GO" id="GO:0005737">
    <property type="term" value="C:cytoplasm"/>
    <property type="evidence" value="ECO:0007669"/>
    <property type="project" value="UniProtKB-SubCell"/>
</dbReference>
<dbReference type="InterPro" id="IPR008824">
    <property type="entry name" value="RuvB-like_N"/>
</dbReference>
<evidence type="ECO:0000256" key="3">
    <source>
        <dbReference type="ARBA" id="ARBA00022763"/>
    </source>
</evidence>
<keyword evidence="8 9" id="KW-0234">DNA repair</keyword>
<dbReference type="Gene3D" id="1.10.8.60">
    <property type="match status" value="1"/>
</dbReference>
<dbReference type="GO" id="GO:0048476">
    <property type="term" value="C:Holliday junction resolvase complex"/>
    <property type="evidence" value="ECO:0007669"/>
    <property type="project" value="UniProtKB-UniRule"/>
</dbReference>
<dbReference type="AlphaFoldDB" id="A0A9X3CND7"/>
<dbReference type="GO" id="GO:0006281">
    <property type="term" value="P:DNA repair"/>
    <property type="evidence" value="ECO:0007669"/>
    <property type="project" value="UniProtKB-UniRule"/>
</dbReference>
<keyword evidence="3 9" id="KW-0227">DNA damage</keyword>
<feature type="binding site" evidence="9">
    <location>
        <position position="72"/>
    </location>
    <ligand>
        <name>ATP</name>
        <dbReference type="ChEBI" id="CHEBI:30616"/>
    </ligand>
</feature>
<evidence type="ECO:0000256" key="5">
    <source>
        <dbReference type="ARBA" id="ARBA00022840"/>
    </source>
</evidence>
<dbReference type="FunFam" id="1.10.8.60:FF:000023">
    <property type="entry name" value="Holliday junction ATP-dependent DNA helicase RuvB"/>
    <property type="match status" value="1"/>
</dbReference>
<dbReference type="Gene3D" id="1.10.10.10">
    <property type="entry name" value="Winged helix-like DNA-binding domain superfamily/Winged helix DNA-binding domain"/>
    <property type="match status" value="1"/>
</dbReference>
<dbReference type="GO" id="GO:0016787">
    <property type="term" value="F:hydrolase activity"/>
    <property type="evidence" value="ECO:0007669"/>
    <property type="project" value="UniProtKB-KW"/>
</dbReference>
<dbReference type="InterPro" id="IPR004605">
    <property type="entry name" value="DNA_helicase_Holl-junc_RuvB"/>
</dbReference>
<dbReference type="InterPro" id="IPR008823">
    <property type="entry name" value="RuvB_wg_C"/>
</dbReference>
<dbReference type="InterPro" id="IPR041445">
    <property type="entry name" value="AAA_lid_4"/>
</dbReference>
<keyword evidence="4 9" id="KW-0378">Hydrolase</keyword>
<dbReference type="Proteomes" id="UP001155587">
    <property type="component" value="Unassembled WGS sequence"/>
</dbReference>
<feature type="domain" description="AAA+ ATPase" evidence="10">
    <location>
        <begin position="56"/>
        <end position="183"/>
    </location>
</feature>
<keyword evidence="6 9" id="KW-0238">DNA-binding</keyword>
<dbReference type="SMART" id="SM00382">
    <property type="entry name" value="AAA"/>
    <property type="match status" value="1"/>
</dbReference>
<dbReference type="PANTHER" id="PTHR42848:SF1">
    <property type="entry name" value="HOLLIDAY JUNCTION BRANCH MIGRATION COMPLEX SUBUNIT RUVB"/>
    <property type="match status" value="1"/>
</dbReference>
<comment type="function">
    <text evidence="9">The RuvA-RuvB-RuvC complex processes Holliday junction (HJ) DNA during genetic recombination and DNA repair, while the RuvA-RuvB complex plays an important role in the rescue of blocked DNA replication forks via replication fork reversal (RFR). RuvA specifically binds to HJ cruciform DNA, conferring on it an open structure. The RuvB hexamer acts as an ATP-dependent pump, pulling dsDNA into and through the RuvAB complex. RuvB forms 2 homohexamers on either side of HJ DNA bound by 1 or 2 RuvA tetramers; 4 subunits per hexamer contact DNA at a time. Coordinated motions by a converter formed by DNA-disengaged RuvB subunits stimulates ATP hydrolysis and nucleotide exchange. Immobilization of the converter enables RuvB to convert the ATP-contained energy into a lever motion, pulling 2 nucleotides of DNA out of the RuvA tetramer per ATP hydrolyzed, thus driving DNA branch migration. The RuvB motors rotate together with the DNA substrate, which together with the progressing nucleotide cycle form the mechanistic basis for DNA recombination by continuous HJ branch migration. Branch migration allows RuvC to scan DNA until it finds its consensus sequence, where it cleaves and resolves cruciform DNA.</text>
</comment>
<name>A0A9X3CND7_9VIBR</name>
<dbReference type="InterPro" id="IPR036390">
    <property type="entry name" value="WH_DNA-bd_sf"/>
</dbReference>
<accession>A0A9X3CND7</accession>
<gene>
    <name evidence="9 11" type="primary">ruvB</name>
    <name evidence="11" type="ORF">MD535_11015</name>
</gene>
<comment type="subcellular location">
    <subcellularLocation>
        <location evidence="9">Cytoplasm</location>
    </subcellularLocation>
</comment>
<evidence type="ECO:0000256" key="2">
    <source>
        <dbReference type="ARBA" id="ARBA00022741"/>
    </source>
</evidence>
<sequence>MIEADRLIAPENPVFKDEDVIDRAIRPKKLADYEGQQHVSDQMEIFIKAAQLRNEPLDHLLIFGPPGLGKTTLANIVANEMDVNIRTTSGPVLEKAGDLAALLTNLEENDVLFIDEIHRLSPMVEEILYPAMEDYQLDIMIGEGPAARSIKIDLPPFTLIGATTRAGSLTSPLRDRFGIVQRLEYYKIADLQRIVQRSAACLNLSMEPEGALEIARRARGTPRIANRLLRRVRDYAEVKGDGHICSDIADKALNMLDVDHQGFDYMDRKLLLAIMEKFSGGPVGLDNLAAAIGEEKDTIEDVIEPYLIQQGYLQRTPRGRIASDRAYLHFGIDKS</sequence>
<feature type="binding site" evidence="9">
    <location>
        <position position="315"/>
    </location>
    <ligand>
        <name>DNA</name>
        <dbReference type="ChEBI" id="CHEBI:16991"/>
    </ligand>
</feature>
<keyword evidence="12" id="KW-1185">Reference proteome</keyword>